<reference evidence="2 3" key="1">
    <citation type="submission" date="2015-02" db="EMBL/GenBank/DDBJ databases">
        <title>Draft genome sequence of Lactobacillus collinoides CUPV2371 isolated from a natural cider, the first genome sequence of a strain of this species.</title>
        <authorList>
            <person name="Puertas A.I."/>
            <person name="Spano G."/>
            <person name="Capozzi V."/>
            <person name="Lamontanara A."/>
            <person name="Orru L."/>
            <person name="Duenas M.T."/>
        </authorList>
    </citation>
    <scope>NUCLEOTIDE SEQUENCE [LARGE SCALE GENOMIC DNA]</scope>
    <source>
        <strain evidence="2 3">237</strain>
    </source>
</reference>
<keyword evidence="3" id="KW-1185">Reference proteome</keyword>
<feature type="compositionally biased region" description="Basic residues" evidence="1">
    <location>
        <begin position="107"/>
        <end position="122"/>
    </location>
</feature>
<name>A0A161VKZ7_SECCO</name>
<dbReference type="PATRIC" id="fig|33960.6.peg.683"/>
<evidence type="ECO:0000256" key="1">
    <source>
        <dbReference type="SAM" id="MobiDB-lite"/>
    </source>
</evidence>
<protein>
    <submittedName>
        <fullName evidence="2">Uncharacterized protein</fullName>
    </submittedName>
</protein>
<accession>A0A161VKZ7</accession>
<feature type="region of interest" description="Disordered" evidence="1">
    <location>
        <begin position="1"/>
        <end position="21"/>
    </location>
</feature>
<dbReference type="Proteomes" id="UP000076480">
    <property type="component" value="Unassembled WGS sequence"/>
</dbReference>
<dbReference type="EMBL" id="JYDC01000015">
    <property type="protein sequence ID" value="KZL43024.1"/>
    <property type="molecule type" value="Genomic_DNA"/>
</dbReference>
<comment type="caution">
    <text evidence="2">The sequence shown here is derived from an EMBL/GenBank/DDBJ whole genome shotgun (WGS) entry which is preliminary data.</text>
</comment>
<organism evidence="2 3">
    <name type="scientific">Secundilactobacillus collinoides</name>
    <name type="common">Lactobacillus collinoides</name>
    <dbReference type="NCBI Taxonomy" id="33960"/>
    <lineage>
        <taxon>Bacteria</taxon>
        <taxon>Bacillati</taxon>
        <taxon>Bacillota</taxon>
        <taxon>Bacilli</taxon>
        <taxon>Lactobacillales</taxon>
        <taxon>Lactobacillaceae</taxon>
        <taxon>Secundilactobacillus</taxon>
    </lineage>
</organism>
<sequence length="122" mass="13550">MWSKAFKGRGRSDSGQKSPGLTFVPRVASAVAPCLEEHVSAPRPKTGAAINNAVNRSQNLKLKSIHRSIYNNKFNQPSKPSVPKDSSLLTKQVLRPKKKLHNENKSIKKTTTKKSQGRFLRS</sequence>
<dbReference type="AlphaFoldDB" id="A0A161VKZ7"/>
<evidence type="ECO:0000313" key="3">
    <source>
        <dbReference type="Proteomes" id="UP000076480"/>
    </source>
</evidence>
<feature type="region of interest" description="Disordered" evidence="1">
    <location>
        <begin position="72"/>
        <end position="122"/>
    </location>
</feature>
<evidence type="ECO:0000313" key="2">
    <source>
        <dbReference type="EMBL" id="KZL43024.1"/>
    </source>
</evidence>
<gene>
    <name evidence="2" type="ORF">TY91_01555</name>
</gene>
<proteinExistence type="predicted"/>